<dbReference type="GO" id="GO:0015949">
    <property type="term" value="P:nucleobase-containing small molecule interconversion"/>
    <property type="evidence" value="ECO:0007669"/>
    <property type="project" value="TreeGrafter"/>
</dbReference>
<sequence length="237" mass="26952">MTENVIALDGPAGTGKSTVARELSKKLGFEYLDSGAFYRALTLHIFKIYVSKNSSISFSDWLSGKEFLPLTEGVEIFCEFSETGENRIFLNGEDVSTDIRTPEITREIKYIADKAVFREFVNSQLRKLSQTHRLVMDGRDIGTHVFPDARYKFFLTASSRVRAERRYNQLLEQGIRSDLEEIEKEIVIRDKSDTEREIAPLRKAEDAILIDTDNLPKNSVISKILGCLDSGIYNDSH</sequence>
<organism evidence="11 12">
    <name type="scientific">Leptospira hartskeerlii</name>
    <dbReference type="NCBI Taxonomy" id="2023177"/>
    <lineage>
        <taxon>Bacteria</taxon>
        <taxon>Pseudomonadati</taxon>
        <taxon>Spirochaetota</taxon>
        <taxon>Spirochaetia</taxon>
        <taxon>Leptospirales</taxon>
        <taxon>Leptospiraceae</taxon>
        <taxon>Leptospira</taxon>
    </lineage>
</organism>
<dbReference type="NCBIfam" id="TIGR00017">
    <property type="entry name" value="cmk"/>
    <property type="match status" value="1"/>
</dbReference>
<dbReference type="EMBL" id="NPDN01000005">
    <property type="protein sequence ID" value="PJZ25493.1"/>
    <property type="molecule type" value="Genomic_DNA"/>
</dbReference>
<dbReference type="FunFam" id="3.40.50.300:FF:001608">
    <property type="entry name" value="Cytidylate kinase"/>
    <property type="match status" value="1"/>
</dbReference>
<comment type="caution">
    <text evidence="11">The sequence shown here is derived from an EMBL/GenBank/DDBJ whole genome shotgun (WGS) entry which is preliminary data.</text>
</comment>
<comment type="catalytic activity">
    <reaction evidence="7 9">
        <text>dCMP + ATP = dCDP + ADP</text>
        <dbReference type="Rhea" id="RHEA:25094"/>
        <dbReference type="ChEBI" id="CHEBI:30616"/>
        <dbReference type="ChEBI" id="CHEBI:57566"/>
        <dbReference type="ChEBI" id="CHEBI:58593"/>
        <dbReference type="ChEBI" id="CHEBI:456216"/>
        <dbReference type="EC" id="2.7.4.25"/>
    </reaction>
</comment>
<keyword evidence="2 9" id="KW-0963">Cytoplasm</keyword>
<dbReference type="InterPro" id="IPR003136">
    <property type="entry name" value="Cytidylate_kin"/>
</dbReference>
<evidence type="ECO:0000256" key="9">
    <source>
        <dbReference type="HAMAP-Rule" id="MF_00238"/>
    </source>
</evidence>
<dbReference type="PANTHER" id="PTHR21299">
    <property type="entry name" value="CYTIDYLATE KINASE/PANTOATE-BETA-ALANINE LIGASE"/>
    <property type="match status" value="1"/>
</dbReference>
<keyword evidence="5 9" id="KW-0418">Kinase</keyword>
<accession>A0A2M9XCS0</accession>
<dbReference type="Proteomes" id="UP000232196">
    <property type="component" value="Unassembled WGS sequence"/>
</dbReference>
<proteinExistence type="inferred from homology"/>
<name>A0A2M9XCS0_9LEPT</name>
<evidence type="ECO:0000259" key="10">
    <source>
        <dbReference type="Pfam" id="PF02224"/>
    </source>
</evidence>
<dbReference type="Gene3D" id="3.40.50.300">
    <property type="entry name" value="P-loop containing nucleotide triphosphate hydrolases"/>
    <property type="match status" value="1"/>
</dbReference>
<evidence type="ECO:0000256" key="1">
    <source>
        <dbReference type="ARBA" id="ARBA00009427"/>
    </source>
</evidence>
<dbReference type="InterPro" id="IPR011994">
    <property type="entry name" value="Cytidylate_kinase_dom"/>
</dbReference>
<comment type="subcellular location">
    <subcellularLocation>
        <location evidence="9">Cytoplasm</location>
    </subcellularLocation>
</comment>
<dbReference type="GO" id="GO:0005829">
    <property type="term" value="C:cytosol"/>
    <property type="evidence" value="ECO:0007669"/>
    <property type="project" value="TreeGrafter"/>
</dbReference>
<keyword evidence="3 9" id="KW-0808">Transferase</keyword>
<dbReference type="AlphaFoldDB" id="A0A2M9XCS0"/>
<keyword evidence="6 9" id="KW-0067">ATP-binding</keyword>
<feature type="domain" description="Cytidylate kinase" evidence="10">
    <location>
        <begin position="6"/>
        <end position="226"/>
    </location>
</feature>
<reference evidence="11 12" key="1">
    <citation type="submission" date="2017-07" db="EMBL/GenBank/DDBJ databases">
        <title>Leptospira spp. isolated from tropical soils.</title>
        <authorList>
            <person name="Thibeaux R."/>
            <person name="Iraola G."/>
            <person name="Ferres I."/>
            <person name="Bierque E."/>
            <person name="Girault D."/>
            <person name="Soupe-Gilbert M.-E."/>
            <person name="Picardeau M."/>
            <person name="Goarant C."/>
        </authorList>
    </citation>
    <scope>NUCLEOTIDE SEQUENCE [LARGE SCALE GENOMIC DNA]</scope>
    <source>
        <strain evidence="11 12">MCA1-C-A1</strain>
    </source>
</reference>
<dbReference type="EC" id="2.7.4.25" evidence="9"/>
<feature type="binding site" evidence="9">
    <location>
        <begin position="10"/>
        <end position="18"/>
    </location>
    <ligand>
        <name>ATP</name>
        <dbReference type="ChEBI" id="CHEBI:30616"/>
    </ligand>
</feature>
<evidence type="ECO:0000256" key="7">
    <source>
        <dbReference type="ARBA" id="ARBA00047615"/>
    </source>
</evidence>
<dbReference type="PANTHER" id="PTHR21299:SF2">
    <property type="entry name" value="CYTIDYLATE KINASE"/>
    <property type="match status" value="1"/>
</dbReference>
<dbReference type="CDD" id="cd02020">
    <property type="entry name" value="CMPK"/>
    <property type="match status" value="1"/>
</dbReference>
<evidence type="ECO:0000256" key="6">
    <source>
        <dbReference type="ARBA" id="ARBA00022840"/>
    </source>
</evidence>
<dbReference type="HAMAP" id="MF_00238">
    <property type="entry name" value="Cytidyl_kinase_type1"/>
    <property type="match status" value="1"/>
</dbReference>
<gene>
    <name evidence="9" type="primary">cmk</name>
    <name evidence="11" type="ORF">CH357_11300</name>
</gene>
<dbReference type="Pfam" id="PF02224">
    <property type="entry name" value="Cytidylate_kin"/>
    <property type="match status" value="1"/>
</dbReference>
<dbReference type="GO" id="GO:0006220">
    <property type="term" value="P:pyrimidine nucleotide metabolic process"/>
    <property type="evidence" value="ECO:0007669"/>
    <property type="project" value="UniProtKB-UniRule"/>
</dbReference>
<protein>
    <recommendedName>
        <fullName evidence="9">Cytidylate kinase</fullName>
        <shortName evidence="9">CK</shortName>
        <ecNumber evidence="9">2.7.4.25</ecNumber>
    </recommendedName>
    <alternativeName>
        <fullName evidence="9">Cytidine monophosphate kinase</fullName>
        <shortName evidence="9">CMP kinase</shortName>
    </alternativeName>
</protein>
<dbReference type="GO" id="GO:0036430">
    <property type="term" value="F:CMP kinase activity"/>
    <property type="evidence" value="ECO:0007669"/>
    <property type="project" value="RHEA"/>
</dbReference>
<evidence type="ECO:0000256" key="4">
    <source>
        <dbReference type="ARBA" id="ARBA00022741"/>
    </source>
</evidence>
<evidence type="ECO:0000313" key="12">
    <source>
        <dbReference type="Proteomes" id="UP000232196"/>
    </source>
</evidence>
<evidence type="ECO:0000256" key="8">
    <source>
        <dbReference type="ARBA" id="ARBA00048478"/>
    </source>
</evidence>
<comment type="similarity">
    <text evidence="1 9">Belongs to the cytidylate kinase family. Type 1 subfamily.</text>
</comment>
<evidence type="ECO:0000256" key="2">
    <source>
        <dbReference type="ARBA" id="ARBA00022490"/>
    </source>
</evidence>
<evidence type="ECO:0000313" key="11">
    <source>
        <dbReference type="EMBL" id="PJZ25493.1"/>
    </source>
</evidence>
<dbReference type="RefSeq" id="WP_100706839.1">
    <property type="nucleotide sequence ID" value="NZ_NPDL01000011.1"/>
</dbReference>
<evidence type="ECO:0000256" key="3">
    <source>
        <dbReference type="ARBA" id="ARBA00022679"/>
    </source>
</evidence>
<dbReference type="OrthoDB" id="9807434at2"/>
<keyword evidence="4 9" id="KW-0547">Nucleotide-binding</keyword>
<dbReference type="InterPro" id="IPR027417">
    <property type="entry name" value="P-loop_NTPase"/>
</dbReference>
<keyword evidence="12" id="KW-1185">Reference proteome</keyword>
<dbReference type="GO" id="GO:0005524">
    <property type="term" value="F:ATP binding"/>
    <property type="evidence" value="ECO:0007669"/>
    <property type="project" value="UniProtKB-UniRule"/>
</dbReference>
<evidence type="ECO:0000256" key="5">
    <source>
        <dbReference type="ARBA" id="ARBA00022777"/>
    </source>
</evidence>
<comment type="catalytic activity">
    <reaction evidence="8 9">
        <text>CMP + ATP = CDP + ADP</text>
        <dbReference type="Rhea" id="RHEA:11600"/>
        <dbReference type="ChEBI" id="CHEBI:30616"/>
        <dbReference type="ChEBI" id="CHEBI:58069"/>
        <dbReference type="ChEBI" id="CHEBI:60377"/>
        <dbReference type="ChEBI" id="CHEBI:456216"/>
        <dbReference type="EC" id="2.7.4.25"/>
    </reaction>
</comment>
<dbReference type="SUPFAM" id="SSF52540">
    <property type="entry name" value="P-loop containing nucleoside triphosphate hydrolases"/>
    <property type="match status" value="1"/>
</dbReference>
<dbReference type="GO" id="GO:0036431">
    <property type="term" value="F:dCMP kinase activity"/>
    <property type="evidence" value="ECO:0007669"/>
    <property type="project" value="InterPro"/>
</dbReference>